<dbReference type="InterPro" id="IPR036990">
    <property type="entry name" value="M14A-like_propep"/>
</dbReference>
<dbReference type="Gene3D" id="3.40.630.10">
    <property type="entry name" value="Zn peptidases"/>
    <property type="match status" value="1"/>
</dbReference>
<dbReference type="PRINTS" id="PR00765">
    <property type="entry name" value="CRBOXYPTASEA"/>
</dbReference>
<evidence type="ECO:0000259" key="16">
    <source>
        <dbReference type="PROSITE" id="PS52035"/>
    </source>
</evidence>
<keyword evidence="11" id="KW-0482">Metalloprotease</keyword>
<evidence type="ECO:0000256" key="10">
    <source>
        <dbReference type="ARBA" id="ARBA00022833"/>
    </source>
</evidence>
<dbReference type="Pfam" id="PF00246">
    <property type="entry name" value="Peptidase_M14"/>
    <property type="match status" value="1"/>
</dbReference>
<keyword evidence="10" id="KW-0862">Zinc</keyword>
<name>A0A1L8DQV7_9DIPT</name>
<evidence type="ECO:0000256" key="11">
    <source>
        <dbReference type="ARBA" id="ARBA00023049"/>
    </source>
</evidence>
<evidence type="ECO:0000256" key="5">
    <source>
        <dbReference type="ARBA" id="ARBA00022645"/>
    </source>
</evidence>
<evidence type="ECO:0000256" key="7">
    <source>
        <dbReference type="ARBA" id="ARBA00022723"/>
    </source>
</evidence>
<evidence type="ECO:0000256" key="12">
    <source>
        <dbReference type="ARBA" id="ARBA00023157"/>
    </source>
</evidence>
<dbReference type="EMBL" id="GFDF01005228">
    <property type="protein sequence ID" value="JAV08856.1"/>
    <property type="molecule type" value="Transcribed_RNA"/>
</dbReference>
<evidence type="ECO:0000256" key="3">
    <source>
        <dbReference type="ARBA" id="ARBA00005988"/>
    </source>
</evidence>
<dbReference type="SUPFAM" id="SSF54897">
    <property type="entry name" value="Protease propeptides/inhibitors"/>
    <property type="match status" value="1"/>
</dbReference>
<keyword evidence="8 15" id="KW-0732">Signal</keyword>
<evidence type="ECO:0000256" key="2">
    <source>
        <dbReference type="ARBA" id="ARBA00004613"/>
    </source>
</evidence>
<dbReference type="InterPro" id="IPR000834">
    <property type="entry name" value="Peptidase_M14"/>
</dbReference>
<comment type="subcellular location">
    <subcellularLocation>
        <location evidence="2">Secreted</location>
    </subcellularLocation>
</comment>
<dbReference type="GO" id="GO:0005615">
    <property type="term" value="C:extracellular space"/>
    <property type="evidence" value="ECO:0007669"/>
    <property type="project" value="TreeGrafter"/>
</dbReference>
<proteinExistence type="inferred from homology"/>
<comment type="function">
    <text evidence="13">Involved in the digestion of the blood meal.</text>
</comment>
<keyword evidence="6" id="KW-0645">Protease</keyword>
<evidence type="ECO:0000256" key="9">
    <source>
        <dbReference type="ARBA" id="ARBA00022801"/>
    </source>
</evidence>
<organism evidence="17">
    <name type="scientific">Nyssomyia neivai</name>
    <dbReference type="NCBI Taxonomy" id="330878"/>
    <lineage>
        <taxon>Eukaryota</taxon>
        <taxon>Metazoa</taxon>
        <taxon>Ecdysozoa</taxon>
        <taxon>Arthropoda</taxon>
        <taxon>Hexapoda</taxon>
        <taxon>Insecta</taxon>
        <taxon>Pterygota</taxon>
        <taxon>Neoptera</taxon>
        <taxon>Endopterygota</taxon>
        <taxon>Diptera</taxon>
        <taxon>Nematocera</taxon>
        <taxon>Psychodoidea</taxon>
        <taxon>Psychodidae</taxon>
        <taxon>Nyssomyia</taxon>
    </lineage>
</organism>
<dbReference type="FunFam" id="3.40.630.10:FF:000040">
    <property type="entry name" value="zinc carboxypeptidase"/>
    <property type="match status" value="1"/>
</dbReference>
<dbReference type="InterPro" id="IPR003146">
    <property type="entry name" value="M14A_act_pep"/>
</dbReference>
<dbReference type="CDD" id="cd03860">
    <property type="entry name" value="M14_CP_A-B_like"/>
    <property type="match status" value="1"/>
</dbReference>
<dbReference type="PROSITE" id="PS52035">
    <property type="entry name" value="PEPTIDASE_M14"/>
    <property type="match status" value="1"/>
</dbReference>
<keyword evidence="9" id="KW-0378">Hydrolase</keyword>
<evidence type="ECO:0000256" key="4">
    <source>
        <dbReference type="ARBA" id="ARBA00022525"/>
    </source>
</evidence>
<dbReference type="PANTHER" id="PTHR11705:SF153">
    <property type="entry name" value="ZINC CARBOXYPEPTIDASE A 1-LIKE PROTEIN"/>
    <property type="match status" value="1"/>
</dbReference>
<comment type="cofactor">
    <cofactor evidence="1">
        <name>Zn(2+)</name>
        <dbReference type="ChEBI" id="CHEBI:29105"/>
    </cofactor>
</comment>
<keyword evidence="12" id="KW-1015">Disulfide bond</keyword>
<evidence type="ECO:0000256" key="8">
    <source>
        <dbReference type="ARBA" id="ARBA00022729"/>
    </source>
</evidence>
<keyword evidence="4" id="KW-0964">Secreted</keyword>
<dbReference type="Gene3D" id="3.30.70.340">
    <property type="entry name" value="Metallocarboxypeptidase-like"/>
    <property type="match status" value="1"/>
</dbReference>
<dbReference type="SMART" id="SM00631">
    <property type="entry name" value="Zn_pept"/>
    <property type="match status" value="1"/>
</dbReference>
<evidence type="ECO:0000256" key="13">
    <source>
        <dbReference type="ARBA" id="ARBA00057299"/>
    </source>
</evidence>
<protein>
    <submittedName>
        <fullName evidence="17">Putative carboxypeptidase a</fullName>
    </submittedName>
</protein>
<dbReference type="InterPro" id="IPR057246">
    <property type="entry name" value="CARBOXYPEPT_ZN_1"/>
</dbReference>
<feature type="domain" description="Peptidase M14" evidence="16">
    <location>
        <begin position="115"/>
        <end position="406"/>
    </location>
</feature>
<evidence type="ECO:0000256" key="14">
    <source>
        <dbReference type="PROSITE-ProRule" id="PRU01379"/>
    </source>
</evidence>
<evidence type="ECO:0000313" key="17">
    <source>
        <dbReference type="EMBL" id="JAV08856.1"/>
    </source>
</evidence>
<comment type="similarity">
    <text evidence="3 14">Belongs to the peptidase M14 family.</text>
</comment>
<dbReference type="Pfam" id="PF02244">
    <property type="entry name" value="Propep_M14"/>
    <property type="match status" value="1"/>
</dbReference>
<feature type="chain" id="PRO_5013154556" evidence="15">
    <location>
        <begin position="19"/>
        <end position="412"/>
    </location>
</feature>
<evidence type="ECO:0000256" key="1">
    <source>
        <dbReference type="ARBA" id="ARBA00001947"/>
    </source>
</evidence>
<feature type="active site" description="Proton donor/acceptor" evidence="14">
    <location>
        <position position="372"/>
    </location>
</feature>
<evidence type="ECO:0000256" key="15">
    <source>
        <dbReference type="SAM" id="SignalP"/>
    </source>
</evidence>
<dbReference type="PROSITE" id="PS00132">
    <property type="entry name" value="CARBOXYPEPT_ZN_1"/>
    <property type="match status" value="1"/>
</dbReference>
<accession>A0A1L8DQV7</accession>
<keyword evidence="5 17" id="KW-0121">Carboxypeptidase</keyword>
<sequence length="412" mass="46489">MKFLGFLTITLVVMEVMCGEKARFDHYRVYSVPIETEEQLLLLQKIDMNPNGYELWDYPSATGMSIQVMVPPHKRADFAELTTNWSNIRLDIENLQEQFDEEQPKIQPRFFGWSQYHTLEEIYEWLDVMAYTYSSIAEVVVGGVSFEGRQIRGLKISHKSGNPGVFIEAGIHAREWIGDATATYVINELLTSTDADIRYIAQNYDWYIFPVTNPDGYVYTHTTNRNWRKTRSTSSQSLCVGADPNRNWGYNFMQGGASNNPCSETFAGTAAFSEVETRTLSNYYSTLSGISTYLSFHAYGQMLLLPFGHTTAHLGNYNDLMAIGSKAVAKLAERFGTRYTYGNIAETIYVASGGSIDWVKGSKGTGIVYCYELRDTGRYGFTLPANQIIPTGQETMDSIIVILREGANMGYH</sequence>
<dbReference type="GO" id="GO:0006508">
    <property type="term" value="P:proteolysis"/>
    <property type="evidence" value="ECO:0007669"/>
    <property type="project" value="UniProtKB-KW"/>
</dbReference>
<evidence type="ECO:0000256" key="6">
    <source>
        <dbReference type="ARBA" id="ARBA00022670"/>
    </source>
</evidence>
<feature type="signal peptide" evidence="15">
    <location>
        <begin position="1"/>
        <end position="18"/>
    </location>
</feature>
<dbReference type="GO" id="GO:0004181">
    <property type="term" value="F:metallocarboxypeptidase activity"/>
    <property type="evidence" value="ECO:0007669"/>
    <property type="project" value="InterPro"/>
</dbReference>
<dbReference type="PANTHER" id="PTHR11705">
    <property type="entry name" value="PROTEASE FAMILY M14 CARBOXYPEPTIDASE A,B"/>
    <property type="match status" value="1"/>
</dbReference>
<reference evidence="17" key="1">
    <citation type="submission" date="2016-12" db="EMBL/GenBank/DDBJ databases">
        <title>An insight into the sialome and mialome of the sand fly, Nyssomyia neivai.</title>
        <authorList>
            <person name="Sebastian V."/>
            <person name="Goulart T.M."/>
            <person name="Oliveira W."/>
            <person name="Calvo E."/>
            <person name="Oliveira L.F."/>
            <person name="Pinto M.C."/>
            <person name="Rosselino A.M."/>
            <person name="Ribeiro J.M."/>
        </authorList>
    </citation>
    <scope>NUCLEOTIDE SEQUENCE</scope>
</reference>
<dbReference type="GO" id="GO:0008270">
    <property type="term" value="F:zinc ion binding"/>
    <property type="evidence" value="ECO:0007669"/>
    <property type="project" value="InterPro"/>
</dbReference>
<keyword evidence="7" id="KW-0479">Metal-binding</keyword>
<dbReference type="AlphaFoldDB" id="A0A1L8DQV7"/>
<dbReference type="SUPFAM" id="SSF53187">
    <property type="entry name" value="Zn-dependent exopeptidases"/>
    <property type="match status" value="1"/>
</dbReference>